<dbReference type="InterPro" id="IPR050330">
    <property type="entry name" value="Bact_OuterMem_StrucFunc"/>
</dbReference>
<feature type="region of interest" description="Disordered" evidence="2">
    <location>
        <begin position="1"/>
        <end position="61"/>
    </location>
</feature>
<dbReference type="PANTHER" id="PTHR30329:SF19">
    <property type="entry name" value="OUTER MEMBRANE PROTEIN, OMPA FAMILY"/>
    <property type="match status" value="1"/>
</dbReference>
<name>A0ABT0D7L3_9HYPH</name>
<dbReference type="InterPro" id="IPR038522">
    <property type="entry name" value="T4/T6SS_DotU_sf"/>
</dbReference>
<organism evidence="5 6">
    <name type="scientific">Ancylobacter crimeensis</name>
    <dbReference type="NCBI Taxonomy" id="2579147"/>
    <lineage>
        <taxon>Bacteria</taxon>
        <taxon>Pseudomonadati</taxon>
        <taxon>Pseudomonadota</taxon>
        <taxon>Alphaproteobacteria</taxon>
        <taxon>Hyphomicrobiales</taxon>
        <taxon>Xanthobacteraceae</taxon>
        <taxon>Ancylobacter</taxon>
    </lineage>
</organism>
<keyword evidence="1 3" id="KW-0472">Membrane</keyword>
<keyword evidence="3" id="KW-1133">Transmembrane helix</keyword>
<keyword evidence="3" id="KW-0812">Transmembrane</keyword>
<dbReference type="SUPFAM" id="SSF103088">
    <property type="entry name" value="OmpA-like"/>
    <property type="match status" value="1"/>
</dbReference>
<dbReference type="CDD" id="cd07185">
    <property type="entry name" value="OmpA_C-like"/>
    <property type="match status" value="1"/>
</dbReference>
<evidence type="ECO:0000256" key="3">
    <source>
        <dbReference type="SAM" id="Phobius"/>
    </source>
</evidence>
<protein>
    <submittedName>
        <fullName evidence="5">Type IVB secretion system protein IcmH/DotU</fullName>
    </submittedName>
</protein>
<dbReference type="InterPro" id="IPR017732">
    <property type="entry name" value="T4/T6SS_DotU"/>
</dbReference>
<reference evidence="5 6" key="1">
    <citation type="submission" date="2022-04" db="EMBL/GenBank/DDBJ databases">
        <authorList>
            <person name="Grouzdev D.S."/>
            <person name="Pantiukh K.S."/>
            <person name="Krutkina M.S."/>
        </authorList>
    </citation>
    <scope>NUCLEOTIDE SEQUENCE [LARGE SCALE GENOMIC DNA]</scope>
    <source>
        <strain evidence="5 6">6x-1</strain>
    </source>
</reference>
<evidence type="ECO:0000256" key="1">
    <source>
        <dbReference type="PROSITE-ProRule" id="PRU00473"/>
    </source>
</evidence>
<dbReference type="NCBIfam" id="TIGR03349">
    <property type="entry name" value="IV_VI_DotU"/>
    <property type="match status" value="1"/>
</dbReference>
<dbReference type="Proteomes" id="UP001203284">
    <property type="component" value="Unassembled WGS sequence"/>
</dbReference>
<keyword evidence="6" id="KW-1185">Reference proteome</keyword>
<evidence type="ECO:0000313" key="5">
    <source>
        <dbReference type="EMBL" id="MCK0195919.1"/>
    </source>
</evidence>
<dbReference type="EMBL" id="JALKCH010000002">
    <property type="protein sequence ID" value="MCK0195919.1"/>
    <property type="molecule type" value="Genomic_DNA"/>
</dbReference>
<dbReference type="PANTHER" id="PTHR30329">
    <property type="entry name" value="STATOR ELEMENT OF FLAGELLAR MOTOR COMPLEX"/>
    <property type="match status" value="1"/>
</dbReference>
<dbReference type="PROSITE" id="PS51123">
    <property type="entry name" value="OMPA_2"/>
    <property type="match status" value="1"/>
</dbReference>
<accession>A0ABT0D7L3</accession>
<dbReference type="Pfam" id="PF00691">
    <property type="entry name" value="OmpA"/>
    <property type="match status" value="1"/>
</dbReference>
<dbReference type="Gene3D" id="1.25.40.590">
    <property type="entry name" value="Type IV / VI secretion system, DotU"/>
    <property type="match status" value="1"/>
</dbReference>
<evidence type="ECO:0000259" key="4">
    <source>
        <dbReference type="PROSITE" id="PS51123"/>
    </source>
</evidence>
<dbReference type="InterPro" id="IPR036737">
    <property type="entry name" value="OmpA-like_sf"/>
</dbReference>
<feature type="transmembrane region" description="Helical" evidence="3">
    <location>
        <begin position="259"/>
        <end position="280"/>
    </location>
</feature>
<dbReference type="NCBIfam" id="NF038228">
    <property type="entry name" value="IcmH_DotU_IVB"/>
    <property type="match status" value="1"/>
</dbReference>
<gene>
    <name evidence="5" type="primary">icmH</name>
    <name evidence="5" type="ORF">MWN34_03240</name>
</gene>
<feature type="domain" description="OmpA-like" evidence="4">
    <location>
        <begin position="349"/>
        <end position="469"/>
    </location>
</feature>
<evidence type="ECO:0000256" key="2">
    <source>
        <dbReference type="SAM" id="MobiDB-lite"/>
    </source>
</evidence>
<dbReference type="Gene3D" id="3.30.1330.60">
    <property type="entry name" value="OmpA-like domain"/>
    <property type="match status" value="1"/>
</dbReference>
<comment type="caution">
    <text evidence="5">The sequence shown here is derived from an EMBL/GenBank/DDBJ whole genome shotgun (WGS) entry which is preliminary data.</text>
</comment>
<evidence type="ECO:0000313" key="6">
    <source>
        <dbReference type="Proteomes" id="UP001203284"/>
    </source>
</evidence>
<sequence length="469" mass="50493">MSGDPFDDNDGRTVFRPNPGGRRPSPAPTAPDIAAPQAPVARDNWGSPQEREPPPAQAYPRPALLERSLMTLPQKNPIMRAAGPLLLLLGRLRVALMRASFAELMDHAAETIKAFDVEVHKAGVPAAQATAAKYVLCATADDIVQHIPSEDRHVWTQYSMLSRFFGERTGGVRFFQELDKAIADPVANADLLELLHACLALGFQGIQRTASNGQAVLQNTQRRTYEVLKGVKPPTPSELSPRWVGMDLKSRHGRARLPFWAVAAVAVAALSGLYLTYWTLLSGEAEAVASEASGLHPPVDLTLYRKVPAPPPPPPADLPPDAVPTQLQRIRTTLASEIAAGEASAEAVGTHIAIRLANAALFDAGKAEVKSEFLAMTGKLASVLNREAGPIKVIGHTDSTPLRTKRFKSNFELSVARAKAVVDALSPKLSDSTRLVAEGRGQDEPLVPDTTPANKAKNRRVEILIDKVD</sequence>
<dbReference type="Pfam" id="PF09850">
    <property type="entry name" value="DotU"/>
    <property type="match status" value="1"/>
</dbReference>
<dbReference type="RefSeq" id="WP_247026385.1">
    <property type="nucleotide sequence ID" value="NZ_JALKCH010000002.1"/>
</dbReference>
<proteinExistence type="predicted"/>
<dbReference type="InterPro" id="IPR006665">
    <property type="entry name" value="OmpA-like"/>
</dbReference>